<feature type="compositionally biased region" description="Polar residues" evidence="5">
    <location>
        <begin position="1"/>
        <end position="11"/>
    </location>
</feature>
<evidence type="ECO:0000256" key="4">
    <source>
        <dbReference type="PROSITE-ProRule" id="PRU00322"/>
    </source>
</evidence>
<dbReference type="InterPro" id="IPR001876">
    <property type="entry name" value="Znf_RanBP2"/>
</dbReference>
<accession>A0A060SKF4</accession>
<dbReference type="Gene3D" id="4.10.1060.10">
    <property type="entry name" value="Zinc finger, RanBP2-type"/>
    <property type="match status" value="2"/>
</dbReference>
<proteinExistence type="predicted"/>
<protein>
    <recommendedName>
        <fullName evidence="6">RanBP2-type domain-containing protein</fullName>
    </recommendedName>
</protein>
<dbReference type="GO" id="GO:0003729">
    <property type="term" value="F:mRNA binding"/>
    <property type="evidence" value="ECO:0007669"/>
    <property type="project" value="TreeGrafter"/>
</dbReference>
<evidence type="ECO:0000313" key="8">
    <source>
        <dbReference type="Proteomes" id="UP000029665"/>
    </source>
</evidence>
<dbReference type="STRING" id="5643.A0A060SKF4"/>
<reference evidence="7" key="1">
    <citation type="submission" date="2014-01" db="EMBL/GenBank/DDBJ databases">
        <title>The genome of the white-rot fungus Pycnoporus cinnabarinus: a basidiomycete model with a versatile arsenal for lignocellulosic biomass breakdown.</title>
        <authorList>
            <person name="Levasseur A."/>
            <person name="Lomascolo A."/>
            <person name="Ruiz-Duenas F.J."/>
            <person name="Uzan E."/>
            <person name="Piumi F."/>
            <person name="Kues U."/>
            <person name="Ram A.F.J."/>
            <person name="Murat C."/>
            <person name="Haon M."/>
            <person name="Benoit I."/>
            <person name="Arfi Y."/>
            <person name="Chevret D."/>
            <person name="Drula E."/>
            <person name="Kwon M.J."/>
            <person name="Gouret P."/>
            <person name="Lesage-Meessen L."/>
            <person name="Lombard V."/>
            <person name="Mariette J."/>
            <person name="Noirot C."/>
            <person name="Park J."/>
            <person name="Patyshakuliyeva A."/>
            <person name="Wieneger R.A.B."/>
            <person name="Wosten H.A.B."/>
            <person name="Martin F."/>
            <person name="Coutinho P.M."/>
            <person name="de Vries R."/>
            <person name="Martinez A.T."/>
            <person name="Klopp C."/>
            <person name="Pontarotti P."/>
            <person name="Henrissat B."/>
            <person name="Record E."/>
        </authorList>
    </citation>
    <scope>NUCLEOTIDE SEQUENCE [LARGE SCALE GENOMIC DNA]</scope>
    <source>
        <strain evidence="7">BRFM137</strain>
    </source>
</reference>
<keyword evidence="3" id="KW-0862">Zinc</keyword>
<dbReference type="EMBL" id="CCBP010000207">
    <property type="protein sequence ID" value="CDO74691.1"/>
    <property type="molecule type" value="Genomic_DNA"/>
</dbReference>
<dbReference type="Pfam" id="PF00641">
    <property type="entry name" value="Zn_ribbon_RanBP"/>
    <property type="match status" value="1"/>
</dbReference>
<dbReference type="Proteomes" id="UP000029665">
    <property type="component" value="Unassembled WGS sequence"/>
</dbReference>
<name>A0A060SKF4_PYCCI</name>
<evidence type="ECO:0000256" key="5">
    <source>
        <dbReference type="SAM" id="MobiDB-lite"/>
    </source>
</evidence>
<dbReference type="HOGENOM" id="CLU_612717_0_0_1"/>
<feature type="compositionally biased region" description="Pro residues" evidence="5">
    <location>
        <begin position="330"/>
        <end position="350"/>
    </location>
</feature>
<organism evidence="7 8">
    <name type="scientific">Pycnoporus cinnabarinus</name>
    <name type="common">Cinnabar-red polypore</name>
    <name type="synonym">Trametes cinnabarina</name>
    <dbReference type="NCBI Taxonomy" id="5643"/>
    <lineage>
        <taxon>Eukaryota</taxon>
        <taxon>Fungi</taxon>
        <taxon>Dikarya</taxon>
        <taxon>Basidiomycota</taxon>
        <taxon>Agaricomycotina</taxon>
        <taxon>Agaricomycetes</taxon>
        <taxon>Polyporales</taxon>
        <taxon>Polyporaceae</taxon>
        <taxon>Trametes</taxon>
    </lineage>
</organism>
<dbReference type="PROSITE" id="PS50199">
    <property type="entry name" value="ZF_RANBP2_2"/>
    <property type="match status" value="1"/>
</dbReference>
<gene>
    <name evidence="7" type="ORF">BN946_scf184960.g5</name>
</gene>
<sequence>MSQTNATQPTPSAGRPVGSPAAARHNEQRADFEDLSATVRPAPAPISTAANPLFRNAVSLPSSPTLREKFMSTSSRVVRNKIAPPTPMLAQSDSATAPSGGIWAVFSSHEDARAALSLGCDIFSVSPALESDLASLPALKRLHLDHPVRPTFKLYLRTMRLPCSQERDMPPRQSSAYLPPLSIPDMSAHDIYSTGGPRSPFNMRSNVQAPLGDPLGSMAASYTISSNPPNPKTNFRAGDWMCSAPNCSAHNFQRNIACIVCGRPRSGGAPPLSAEQAYSPNYPLANPSPRFASRYNGTQSAPQTPLAPTPSAASGFPFQGPAHGAGLGVAPPPHAHTPSKAPPPQYPPLTPSGRALAVGGRVRNISRDPLSPCVMYWPDNEPLPEPCQIRPIDSALMTYPPIINTGNKGAAEKQPGDWICGKCNYHNWRRRKVCQTCFPCASLSVVI</sequence>
<evidence type="ECO:0000313" key="7">
    <source>
        <dbReference type="EMBL" id="CDO74691.1"/>
    </source>
</evidence>
<dbReference type="SMART" id="SM00547">
    <property type="entry name" value="ZnF_RBZ"/>
    <property type="match status" value="2"/>
</dbReference>
<dbReference type="InterPro" id="IPR036443">
    <property type="entry name" value="Znf_RanBP2_sf"/>
</dbReference>
<dbReference type="PANTHER" id="PTHR23111">
    <property type="entry name" value="ZINC FINGER PROTEIN"/>
    <property type="match status" value="1"/>
</dbReference>
<evidence type="ECO:0000256" key="3">
    <source>
        <dbReference type="ARBA" id="ARBA00022833"/>
    </source>
</evidence>
<dbReference type="OrthoDB" id="448399at2759"/>
<feature type="region of interest" description="Disordered" evidence="5">
    <location>
        <begin position="1"/>
        <end position="28"/>
    </location>
</feature>
<dbReference type="GO" id="GO:0005737">
    <property type="term" value="C:cytoplasm"/>
    <property type="evidence" value="ECO:0007669"/>
    <property type="project" value="TreeGrafter"/>
</dbReference>
<evidence type="ECO:0000256" key="2">
    <source>
        <dbReference type="ARBA" id="ARBA00022771"/>
    </source>
</evidence>
<feature type="region of interest" description="Disordered" evidence="5">
    <location>
        <begin position="288"/>
        <end position="355"/>
    </location>
</feature>
<dbReference type="PROSITE" id="PS01358">
    <property type="entry name" value="ZF_RANBP2_1"/>
    <property type="match status" value="2"/>
</dbReference>
<evidence type="ECO:0000259" key="6">
    <source>
        <dbReference type="PROSITE" id="PS50199"/>
    </source>
</evidence>
<feature type="domain" description="RanBP2-type" evidence="6">
    <location>
        <begin position="236"/>
        <end position="267"/>
    </location>
</feature>
<keyword evidence="1" id="KW-0479">Metal-binding</keyword>
<dbReference type="SUPFAM" id="SSF90209">
    <property type="entry name" value="Ran binding protein zinc finger-like"/>
    <property type="match status" value="2"/>
</dbReference>
<evidence type="ECO:0000256" key="1">
    <source>
        <dbReference type="ARBA" id="ARBA00022723"/>
    </source>
</evidence>
<dbReference type="GO" id="GO:0008270">
    <property type="term" value="F:zinc ion binding"/>
    <property type="evidence" value="ECO:0007669"/>
    <property type="project" value="UniProtKB-KW"/>
</dbReference>
<dbReference type="AlphaFoldDB" id="A0A060SKF4"/>
<comment type="caution">
    <text evidence="7">The sequence shown here is derived from an EMBL/GenBank/DDBJ whole genome shotgun (WGS) entry which is preliminary data.</text>
</comment>
<keyword evidence="8" id="KW-1185">Reference proteome</keyword>
<dbReference type="PANTHER" id="PTHR23111:SF74">
    <property type="entry name" value="OS02G0203700 PROTEIN"/>
    <property type="match status" value="1"/>
</dbReference>
<keyword evidence="2 4" id="KW-0863">Zinc-finger</keyword>